<reference evidence="4 5" key="1">
    <citation type="submission" date="2018-09" db="EMBL/GenBank/DDBJ databases">
        <title>Paracoccus onubensis nov. sp. a moderate halophilic bacterium isolated from Gruta de las Maravillas (Aracena, Spain).</title>
        <authorList>
            <person name="Jurado V."/>
            <person name="Gutierrez-Patricio S."/>
            <person name="Gonzalez-Pimentel J.L."/>
            <person name="Laiz L."/>
            <person name="Saiz-Jimenez C."/>
        </authorList>
    </citation>
    <scope>NUCLEOTIDE SEQUENCE [LARGE SCALE GENOMIC DNA]</scope>
    <source>
        <strain evidence="4 5">DSM 19484</strain>
    </source>
</reference>
<gene>
    <name evidence="4" type="ORF">D3P06_03765</name>
</gene>
<sequence length="60" mass="6010">MGEMTDKLKAAGNKTAGSVKDGIGSMTGNTKLQAEGKAQKAKGEVQSATGTVKGKLGDDI</sequence>
<evidence type="ECO:0000256" key="1">
    <source>
        <dbReference type="ARBA" id="ARBA00009129"/>
    </source>
</evidence>
<protein>
    <submittedName>
        <fullName evidence="4">CsbD family protein</fullName>
    </submittedName>
</protein>
<dbReference type="Proteomes" id="UP000285530">
    <property type="component" value="Unassembled WGS sequence"/>
</dbReference>
<comment type="caution">
    <text evidence="4">The sequence shown here is derived from an EMBL/GenBank/DDBJ whole genome shotgun (WGS) entry which is preliminary data.</text>
</comment>
<dbReference type="RefSeq" id="WP_119885274.1">
    <property type="nucleotide sequence ID" value="NZ_CP067169.1"/>
</dbReference>
<accession>A0A419A0H4</accession>
<dbReference type="InterPro" id="IPR008462">
    <property type="entry name" value="CsbD"/>
</dbReference>
<dbReference type="AlphaFoldDB" id="A0A419A0H4"/>
<comment type="similarity">
    <text evidence="1">Belongs to the UPF0337 (CsbD) family.</text>
</comment>
<dbReference type="Gene3D" id="1.10.1470.10">
    <property type="entry name" value="YjbJ"/>
    <property type="match status" value="1"/>
</dbReference>
<feature type="region of interest" description="Disordered" evidence="2">
    <location>
        <begin position="1"/>
        <end position="60"/>
    </location>
</feature>
<evidence type="ECO:0000256" key="2">
    <source>
        <dbReference type="SAM" id="MobiDB-lite"/>
    </source>
</evidence>
<dbReference type="InterPro" id="IPR036629">
    <property type="entry name" value="YjbJ_sf"/>
</dbReference>
<dbReference type="EMBL" id="QZEV01000009">
    <property type="protein sequence ID" value="RJL06442.1"/>
    <property type="molecule type" value="Genomic_DNA"/>
</dbReference>
<name>A0A419A0H4_9RHOB</name>
<dbReference type="Pfam" id="PF05532">
    <property type="entry name" value="CsbD"/>
    <property type="match status" value="1"/>
</dbReference>
<dbReference type="SUPFAM" id="SSF69047">
    <property type="entry name" value="Hypothetical protein YjbJ"/>
    <property type="match status" value="1"/>
</dbReference>
<evidence type="ECO:0000313" key="4">
    <source>
        <dbReference type="EMBL" id="RJL06442.1"/>
    </source>
</evidence>
<evidence type="ECO:0000259" key="3">
    <source>
        <dbReference type="Pfam" id="PF05532"/>
    </source>
</evidence>
<evidence type="ECO:0000313" key="5">
    <source>
        <dbReference type="Proteomes" id="UP000285530"/>
    </source>
</evidence>
<feature type="domain" description="CsbD-like" evidence="3">
    <location>
        <begin position="6"/>
        <end position="55"/>
    </location>
</feature>
<dbReference type="OrthoDB" id="7226109at2"/>
<organism evidence="4 5">
    <name type="scientific">Paracoccus aestuarii</name>
    <dbReference type="NCBI Taxonomy" id="453842"/>
    <lineage>
        <taxon>Bacteria</taxon>
        <taxon>Pseudomonadati</taxon>
        <taxon>Pseudomonadota</taxon>
        <taxon>Alphaproteobacteria</taxon>
        <taxon>Rhodobacterales</taxon>
        <taxon>Paracoccaceae</taxon>
        <taxon>Paracoccus</taxon>
    </lineage>
</organism>
<proteinExistence type="inferred from homology"/>
<keyword evidence="5" id="KW-1185">Reference proteome</keyword>